<keyword evidence="3" id="KW-1185">Reference proteome</keyword>
<feature type="domain" description="CobE/GbiG C-terminal" evidence="1">
    <location>
        <begin position="2"/>
        <end position="120"/>
    </location>
</feature>
<protein>
    <submittedName>
        <fullName evidence="2">Cobalt-precorrin 5A hydrolase</fullName>
    </submittedName>
</protein>
<gene>
    <name evidence="2" type="ORF">B0I29_102518</name>
</gene>
<dbReference type="GO" id="GO:0009236">
    <property type="term" value="P:cobalamin biosynthetic process"/>
    <property type="evidence" value="ECO:0007669"/>
    <property type="project" value="InterPro"/>
</dbReference>
<dbReference type="InterPro" id="IPR036518">
    <property type="entry name" value="CobE/GbiG_C_sf"/>
</dbReference>
<dbReference type="EMBL" id="QLMJ01000002">
    <property type="protein sequence ID" value="RAK42692.1"/>
    <property type="molecule type" value="Genomic_DNA"/>
</dbReference>
<dbReference type="InterPro" id="IPR052553">
    <property type="entry name" value="CbiG_hydrolase"/>
</dbReference>
<dbReference type="SUPFAM" id="SSF159664">
    <property type="entry name" value="CobE/GbiG C-terminal domain-like"/>
    <property type="match status" value="1"/>
</dbReference>
<accession>A0A327ZIL0</accession>
<evidence type="ECO:0000259" key="1">
    <source>
        <dbReference type="Pfam" id="PF01890"/>
    </source>
</evidence>
<dbReference type="InterPro" id="IPR002750">
    <property type="entry name" value="CobE/GbiG_C"/>
</dbReference>
<dbReference type="OrthoDB" id="9804789at2"/>
<comment type="caution">
    <text evidence="2">The sequence shown here is derived from an EMBL/GenBank/DDBJ whole genome shotgun (WGS) entry which is preliminary data.</text>
</comment>
<sequence>MIVVGLGSRTGVTTAALAAAVREVLADAGLAFRDVTALATLDRRATSPEVRVLATEAGWRLVGYSADELAGVEVPSPSATVAAVTGTPSVAEAAALIAAGPKGGLMVPKRIIGTITVAVATDVSSVTDVVE</sequence>
<organism evidence="2 3">
    <name type="scientific">Actinoplanes lutulentus</name>
    <dbReference type="NCBI Taxonomy" id="1287878"/>
    <lineage>
        <taxon>Bacteria</taxon>
        <taxon>Bacillati</taxon>
        <taxon>Actinomycetota</taxon>
        <taxon>Actinomycetes</taxon>
        <taxon>Micromonosporales</taxon>
        <taxon>Micromonosporaceae</taxon>
        <taxon>Actinoplanes</taxon>
    </lineage>
</organism>
<proteinExistence type="predicted"/>
<dbReference type="GO" id="GO:0016787">
    <property type="term" value="F:hydrolase activity"/>
    <property type="evidence" value="ECO:0007669"/>
    <property type="project" value="UniProtKB-KW"/>
</dbReference>
<dbReference type="PANTHER" id="PTHR37477">
    <property type="entry name" value="COBALT-PRECORRIN-5A HYDROLASE"/>
    <property type="match status" value="1"/>
</dbReference>
<reference evidence="2 3" key="1">
    <citation type="submission" date="2018-06" db="EMBL/GenBank/DDBJ databases">
        <title>Genomic Encyclopedia of Type Strains, Phase III (KMG-III): the genomes of soil and plant-associated and newly described type strains.</title>
        <authorList>
            <person name="Whitman W."/>
        </authorList>
    </citation>
    <scope>NUCLEOTIDE SEQUENCE [LARGE SCALE GENOMIC DNA]</scope>
    <source>
        <strain evidence="2 3">CGMCC 4.7090</strain>
    </source>
</reference>
<evidence type="ECO:0000313" key="3">
    <source>
        <dbReference type="Proteomes" id="UP000249341"/>
    </source>
</evidence>
<dbReference type="Proteomes" id="UP000249341">
    <property type="component" value="Unassembled WGS sequence"/>
</dbReference>
<dbReference type="RefSeq" id="WP_111647824.1">
    <property type="nucleotide sequence ID" value="NZ_JACHWI010000003.1"/>
</dbReference>
<keyword evidence="2" id="KW-0378">Hydrolase</keyword>
<dbReference type="Pfam" id="PF01890">
    <property type="entry name" value="CbiG_C"/>
    <property type="match status" value="1"/>
</dbReference>
<name>A0A327ZIL0_9ACTN</name>
<evidence type="ECO:0000313" key="2">
    <source>
        <dbReference type="EMBL" id="RAK42692.1"/>
    </source>
</evidence>
<dbReference type="PANTHER" id="PTHR37477:SF1">
    <property type="entry name" value="COBALT-PRECORRIN-5A HYDROLASE"/>
    <property type="match status" value="1"/>
</dbReference>
<dbReference type="AlphaFoldDB" id="A0A327ZIL0"/>
<dbReference type="Gene3D" id="3.30.420.180">
    <property type="entry name" value="CobE/GbiG C-terminal domain"/>
    <property type="match status" value="1"/>
</dbReference>